<keyword evidence="5 7" id="KW-1133">Transmembrane helix</keyword>
<dbReference type="InterPro" id="IPR010290">
    <property type="entry name" value="TM_effector"/>
</dbReference>
<feature type="transmembrane region" description="Helical" evidence="7">
    <location>
        <begin position="366"/>
        <end position="386"/>
    </location>
</feature>
<dbReference type="PANTHER" id="PTHR23513:SF9">
    <property type="entry name" value="ENTEROBACTIN EXPORTER ENTS"/>
    <property type="match status" value="1"/>
</dbReference>
<feature type="transmembrane region" description="Helical" evidence="7">
    <location>
        <begin position="263"/>
        <end position="282"/>
    </location>
</feature>
<keyword evidence="2" id="KW-0813">Transport</keyword>
<evidence type="ECO:0000256" key="3">
    <source>
        <dbReference type="ARBA" id="ARBA00022475"/>
    </source>
</evidence>
<keyword evidence="6 7" id="KW-0472">Membrane</keyword>
<dbReference type="Proteomes" id="UP001596455">
    <property type="component" value="Unassembled WGS sequence"/>
</dbReference>
<evidence type="ECO:0000256" key="4">
    <source>
        <dbReference type="ARBA" id="ARBA00022692"/>
    </source>
</evidence>
<dbReference type="SUPFAM" id="SSF103473">
    <property type="entry name" value="MFS general substrate transporter"/>
    <property type="match status" value="1"/>
</dbReference>
<keyword evidence="3" id="KW-1003">Cell membrane</keyword>
<keyword evidence="9" id="KW-1185">Reference proteome</keyword>
<protein>
    <submittedName>
        <fullName evidence="8">MFS transporter</fullName>
    </submittedName>
</protein>
<evidence type="ECO:0000256" key="2">
    <source>
        <dbReference type="ARBA" id="ARBA00022448"/>
    </source>
</evidence>
<dbReference type="EMBL" id="JBHTCQ010000002">
    <property type="protein sequence ID" value="MFC7406160.1"/>
    <property type="molecule type" value="Genomic_DNA"/>
</dbReference>
<feature type="transmembrane region" description="Helical" evidence="7">
    <location>
        <begin position="20"/>
        <end position="43"/>
    </location>
</feature>
<evidence type="ECO:0000313" key="8">
    <source>
        <dbReference type="EMBL" id="MFC7406160.1"/>
    </source>
</evidence>
<keyword evidence="4 7" id="KW-0812">Transmembrane</keyword>
<comment type="subcellular location">
    <subcellularLocation>
        <location evidence="1">Cell inner membrane</location>
        <topology evidence="1">Multi-pass membrane protein</topology>
    </subcellularLocation>
</comment>
<name>A0ABW2Q9H1_9MICO</name>
<feature type="transmembrane region" description="Helical" evidence="7">
    <location>
        <begin position="49"/>
        <end position="70"/>
    </location>
</feature>
<evidence type="ECO:0000256" key="7">
    <source>
        <dbReference type="SAM" id="Phobius"/>
    </source>
</evidence>
<gene>
    <name evidence="8" type="ORF">ACFQQL_13660</name>
</gene>
<comment type="caution">
    <text evidence="8">The sequence shown here is derived from an EMBL/GenBank/DDBJ whole genome shotgun (WGS) entry which is preliminary data.</text>
</comment>
<evidence type="ECO:0000313" key="9">
    <source>
        <dbReference type="Proteomes" id="UP001596455"/>
    </source>
</evidence>
<evidence type="ECO:0000256" key="6">
    <source>
        <dbReference type="ARBA" id="ARBA00023136"/>
    </source>
</evidence>
<feature type="transmembrane region" description="Helical" evidence="7">
    <location>
        <begin position="82"/>
        <end position="103"/>
    </location>
</feature>
<proteinExistence type="predicted"/>
<dbReference type="RefSeq" id="WP_382395256.1">
    <property type="nucleotide sequence ID" value="NZ_JBHTCQ010000002.1"/>
</dbReference>
<dbReference type="CDD" id="cd06173">
    <property type="entry name" value="MFS_MefA_like"/>
    <property type="match status" value="1"/>
</dbReference>
<dbReference type="Pfam" id="PF05977">
    <property type="entry name" value="MFS_3"/>
    <property type="match status" value="1"/>
</dbReference>
<feature type="transmembrane region" description="Helical" evidence="7">
    <location>
        <begin position="170"/>
        <end position="192"/>
    </location>
</feature>
<dbReference type="InterPro" id="IPR036259">
    <property type="entry name" value="MFS_trans_sf"/>
</dbReference>
<dbReference type="Gene3D" id="1.20.1250.20">
    <property type="entry name" value="MFS general substrate transporter like domains"/>
    <property type="match status" value="1"/>
</dbReference>
<sequence length="426" mass="43561">MVALLIDLTPLRVDPHYRRLWTGFTLSGIGTQLATTAIGLQVYELTGSSFSVGLVGIFALVPLVLLGLYGGALVDAHDRRTVALLGGLLLWAAAILNTAQAAWGNTNEWVLYGLVALSNAGFAVVSPARSAIYPRLLPARLLPAANALSVVAMNAALTVGPLLAGFLVDLYGYTVTYGLDAVLFVAALWGILSLPPIPPEVDVATARGRVPGLRSVLEGLRFLGTRPNVRMTFLADFCAMILAHPRALFPAVAALALGGGASTVGVLSSAIAVGAMLAMLLSGPLGRVVHQGRAVVVSVAGWGASIAGFGVVVLGAGHLLDTTVALWLAVGCLGLAGAADSVSAVFRTTILQAATPDHLRGRLQGVFVVVVAGGPRLGDLVAGSLASAVPEGLAMVLGGAACVVAVVLLARLQARFLAYDARDPQP</sequence>
<feature type="transmembrane region" description="Helical" evidence="7">
    <location>
        <begin position="392"/>
        <end position="412"/>
    </location>
</feature>
<feature type="transmembrane region" description="Helical" evidence="7">
    <location>
        <begin position="294"/>
        <end position="318"/>
    </location>
</feature>
<feature type="transmembrane region" description="Helical" evidence="7">
    <location>
        <begin position="324"/>
        <end position="346"/>
    </location>
</feature>
<accession>A0ABW2Q9H1</accession>
<dbReference type="PANTHER" id="PTHR23513">
    <property type="entry name" value="INTEGRAL MEMBRANE EFFLUX PROTEIN-RELATED"/>
    <property type="match status" value="1"/>
</dbReference>
<feature type="transmembrane region" description="Helical" evidence="7">
    <location>
        <begin position="141"/>
        <end position="164"/>
    </location>
</feature>
<evidence type="ECO:0000256" key="1">
    <source>
        <dbReference type="ARBA" id="ARBA00004429"/>
    </source>
</evidence>
<evidence type="ECO:0000256" key="5">
    <source>
        <dbReference type="ARBA" id="ARBA00022989"/>
    </source>
</evidence>
<organism evidence="8 9">
    <name type="scientific">Georgenia alba</name>
    <dbReference type="NCBI Taxonomy" id="2233858"/>
    <lineage>
        <taxon>Bacteria</taxon>
        <taxon>Bacillati</taxon>
        <taxon>Actinomycetota</taxon>
        <taxon>Actinomycetes</taxon>
        <taxon>Micrococcales</taxon>
        <taxon>Bogoriellaceae</taxon>
        <taxon>Georgenia</taxon>
    </lineage>
</organism>
<reference evidence="9" key="1">
    <citation type="journal article" date="2019" name="Int. J. Syst. Evol. Microbiol.">
        <title>The Global Catalogue of Microorganisms (GCM) 10K type strain sequencing project: providing services to taxonomists for standard genome sequencing and annotation.</title>
        <authorList>
            <consortium name="The Broad Institute Genomics Platform"/>
            <consortium name="The Broad Institute Genome Sequencing Center for Infectious Disease"/>
            <person name="Wu L."/>
            <person name="Ma J."/>
        </authorList>
    </citation>
    <scope>NUCLEOTIDE SEQUENCE [LARGE SCALE GENOMIC DNA]</scope>
    <source>
        <strain evidence="9">JCM 1490</strain>
    </source>
</reference>